<dbReference type="EMBL" id="BAAAHQ010000007">
    <property type="protein sequence ID" value="GAA0918836.1"/>
    <property type="molecule type" value="Genomic_DNA"/>
</dbReference>
<organism evidence="2 3">
    <name type="scientific">Nonomuraea longicatena</name>
    <dbReference type="NCBI Taxonomy" id="83682"/>
    <lineage>
        <taxon>Bacteria</taxon>
        <taxon>Bacillati</taxon>
        <taxon>Actinomycetota</taxon>
        <taxon>Actinomycetes</taxon>
        <taxon>Streptosporangiales</taxon>
        <taxon>Streptosporangiaceae</taxon>
        <taxon>Nonomuraea</taxon>
    </lineage>
</organism>
<keyword evidence="3" id="KW-1185">Reference proteome</keyword>
<comment type="caution">
    <text evidence="2">The sequence shown here is derived from an EMBL/GenBank/DDBJ whole genome shotgun (WGS) entry which is preliminary data.</text>
</comment>
<feature type="region of interest" description="Disordered" evidence="1">
    <location>
        <begin position="33"/>
        <end position="81"/>
    </location>
</feature>
<sequence length="107" mass="11372">MASLASKFYTFCPALRARLVDVQQIGQIARHRQGLSGFDPGELGTAPRSPKGAKPGDRIGKRQVSIGAQSSKKLSKVTSAQGRADALHPGIFHAGDEPVTGFSHIFM</sequence>
<evidence type="ECO:0000313" key="2">
    <source>
        <dbReference type="EMBL" id="GAA0918836.1"/>
    </source>
</evidence>
<reference evidence="3" key="1">
    <citation type="journal article" date="2019" name="Int. J. Syst. Evol. Microbiol.">
        <title>The Global Catalogue of Microorganisms (GCM) 10K type strain sequencing project: providing services to taxonomists for standard genome sequencing and annotation.</title>
        <authorList>
            <consortium name="The Broad Institute Genomics Platform"/>
            <consortium name="The Broad Institute Genome Sequencing Center for Infectious Disease"/>
            <person name="Wu L."/>
            <person name="Ma J."/>
        </authorList>
    </citation>
    <scope>NUCLEOTIDE SEQUENCE [LARGE SCALE GENOMIC DNA]</scope>
    <source>
        <strain evidence="3">JCM 11136</strain>
    </source>
</reference>
<protein>
    <recommendedName>
        <fullName evidence="4">Transposase</fullName>
    </recommendedName>
</protein>
<gene>
    <name evidence="2" type="ORF">GCM10009560_16060</name>
</gene>
<dbReference type="Proteomes" id="UP001501578">
    <property type="component" value="Unassembled WGS sequence"/>
</dbReference>
<name>A0ABP3ZB41_9ACTN</name>
<proteinExistence type="predicted"/>
<feature type="compositionally biased region" description="Polar residues" evidence="1">
    <location>
        <begin position="66"/>
        <end position="81"/>
    </location>
</feature>
<evidence type="ECO:0000256" key="1">
    <source>
        <dbReference type="SAM" id="MobiDB-lite"/>
    </source>
</evidence>
<evidence type="ECO:0008006" key="4">
    <source>
        <dbReference type="Google" id="ProtNLM"/>
    </source>
</evidence>
<evidence type="ECO:0000313" key="3">
    <source>
        <dbReference type="Proteomes" id="UP001501578"/>
    </source>
</evidence>
<accession>A0ABP3ZB41</accession>